<dbReference type="AlphaFoldDB" id="A0AAV8YS27"/>
<proteinExistence type="predicted"/>
<sequence>MEKVVWSGVEIAKGSTLKAKKLLLLKMAYFYEVWLLNNRTDAATSVLRACRDKFEQDYVW</sequence>
<keyword evidence="2" id="KW-1185">Reference proteome</keyword>
<name>A0AAV8YS27_9CUCU</name>
<gene>
    <name evidence="1" type="ORF">NQ318_014888</name>
</gene>
<comment type="caution">
    <text evidence="1">The sequence shown here is derived from an EMBL/GenBank/DDBJ whole genome shotgun (WGS) entry which is preliminary data.</text>
</comment>
<dbReference type="Proteomes" id="UP001162162">
    <property type="component" value="Unassembled WGS sequence"/>
</dbReference>
<accession>A0AAV8YS27</accession>
<dbReference type="EMBL" id="JAPWTK010000044">
    <property type="protein sequence ID" value="KAJ8954778.1"/>
    <property type="molecule type" value="Genomic_DNA"/>
</dbReference>
<evidence type="ECO:0000313" key="2">
    <source>
        <dbReference type="Proteomes" id="UP001162162"/>
    </source>
</evidence>
<reference evidence="1" key="1">
    <citation type="journal article" date="2023" name="Insect Mol. Biol.">
        <title>Genome sequencing provides insights into the evolution of gene families encoding plant cell wall-degrading enzymes in longhorned beetles.</title>
        <authorList>
            <person name="Shin N.R."/>
            <person name="Okamura Y."/>
            <person name="Kirsch R."/>
            <person name="Pauchet Y."/>
        </authorList>
    </citation>
    <scope>NUCLEOTIDE SEQUENCE</scope>
    <source>
        <strain evidence="1">AMC_N1</strain>
    </source>
</reference>
<evidence type="ECO:0000313" key="1">
    <source>
        <dbReference type="EMBL" id="KAJ8954778.1"/>
    </source>
</evidence>
<organism evidence="1 2">
    <name type="scientific">Aromia moschata</name>
    <dbReference type="NCBI Taxonomy" id="1265417"/>
    <lineage>
        <taxon>Eukaryota</taxon>
        <taxon>Metazoa</taxon>
        <taxon>Ecdysozoa</taxon>
        <taxon>Arthropoda</taxon>
        <taxon>Hexapoda</taxon>
        <taxon>Insecta</taxon>
        <taxon>Pterygota</taxon>
        <taxon>Neoptera</taxon>
        <taxon>Endopterygota</taxon>
        <taxon>Coleoptera</taxon>
        <taxon>Polyphaga</taxon>
        <taxon>Cucujiformia</taxon>
        <taxon>Chrysomeloidea</taxon>
        <taxon>Cerambycidae</taxon>
        <taxon>Cerambycinae</taxon>
        <taxon>Callichromatini</taxon>
        <taxon>Aromia</taxon>
    </lineage>
</organism>
<protein>
    <submittedName>
        <fullName evidence="1">Uncharacterized protein</fullName>
    </submittedName>
</protein>